<protein>
    <recommendedName>
        <fullName evidence="2">UDP-N-acetylenolpyruvoylglucosamine reductase</fullName>
    </recommendedName>
</protein>
<dbReference type="AlphaFoldDB" id="D9PJE6"/>
<comment type="caution">
    <text evidence="1">The sequence shown here is derived from an EMBL/GenBank/DDBJ whole genome shotgun (WGS) entry which is preliminary data.</text>
</comment>
<name>D9PJE6_9ZZZZ</name>
<gene>
    <name evidence="1" type="ORF">LDC_1655</name>
</gene>
<accession>D9PJE6</accession>
<evidence type="ECO:0008006" key="2">
    <source>
        <dbReference type="Google" id="ProtNLM"/>
    </source>
</evidence>
<evidence type="ECO:0000313" key="1">
    <source>
        <dbReference type="EMBL" id="EFK96324.1"/>
    </source>
</evidence>
<dbReference type="InterPro" id="IPR016167">
    <property type="entry name" value="FAD-bd_PCMH_sub1"/>
</dbReference>
<dbReference type="GO" id="GO:0050660">
    <property type="term" value="F:flavin adenine dinucleotide binding"/>
    <property type="evidence" value="ECO:0007669"/>
    <property type="project" value="InterPro"/>
</dbReference>
<dbReference type="InterPro" id="IPR036318">
    <property type="entry name" value="FAD-bd_PCMH-like_sf"/>
</dbReference>
<organism evidence="1">
    <name type="scientific">sediment metagenome</name>
    <dbReference type="NCBI Taxonomy" id="749907"/>
    <lineage>
        <taxon>unclassified sequences</taxon>
        <taxon>metagenomes</taxon>
        <taxon>ecological metagenomes</taxon>
    </lineage>
</organism>
<sequence length="66" mass="7328">MKNYASVVSALGKLGLSVKENVLLKEYTTFKIGGPCQLLVECAQFQEVLKVVQCLNQHKLPFFLIG</sequence>
<reference evidence="1" key="2">
    <citation type="journal article" date="2011" name="Microb. Ecol.">
        <title>Taxonomic and Functional Metagenomic Profiling of the Microbial Community in the Anoxic Sediment of a Sub-saline Shallow Lake (Laguna de Carrizo, Central Spain).</title>
        <authorList>
            <person name="Ferrer M."/>
            <person name="Guazzaroni M.E."/>
            <person name="Richter M."/>
            <person name="Garcia-Salamanca A."/>
            <person name="Yarza P."/>
            <person name="Suarez-Suarez A."/>
            <person name="Solano J."/>
            <person name="Alcaide M."/>
            <person name="van Dillewijn P."/>
            <person name="Molina-Henares M.A."/>
            <person name="Lopez-Cortes N."/>
            <person name="Al-Ramahi Y."/>
            <person name="Guerrero C."/>
            <person name="Acosta A."/>
            <person name="de Eugenio L.I."/>
            <person name="Martinez V."/>
            <person name="Marques S."/>
            <person name="Rojo F."/>
            <person name="Santero E."/>
            <person name="Genilloud O."/>
            <person name="Perez-Perez J."/>
            <person name="Rossello-Mora R."/>
            <person name="Ramos J.L."/>
        </authorList>
    </citation>
    <scope>NUCLEOTIDE SEQUENCE</scope>
</reference>
<dbReference type="EMBL" id="ADZX01000512">
    <property type="protein sequence ID" value="EFK96324.1"/>
    <property type="molecule type" value="Genomic_DNA"/>
</dbReference>
<proteinExistence type="predicted"/>
<dbReference type="Gene3D" id="3.30.43.10">
    <property type="entry name" value="Uridine Diphospho-n-acetylenolpyruvylglucosamine Reductase, domain 2"/>
    <property type="match status" value="1"/>
</dbReference>
<reference evidence="1" key="1">
    <citation type="submission" date="2010-07" db="EMBL/GenBank/DDBJ databases">
        <authorList>
            <consortium name="CONSOLIDER consortium CSD2007-00005"/>
            <person name="Guazzaroni M.-E."/>
            <person name="Richter M."/>
            <person name="Garcia-Salamanca A."/>
            <person name="Yarza P."/>
            <person name="Ferrer M."/>
        </authorList>
    </citation>
    <scope>NUCLEOTIDE SEQUENCE</scope>
</reference>
<feature type="non-terminal residue" evidence="1">
    <location>
        <position position="66"/>
    </location>
</feature>
<dbReference type="SUPFAM" id="SSF56176">
    <property type="entry name" value="FAD-binding/transporter-associated domain-like"/>
    <property type="match status" value="1"/>
</dbReference>